<evidence type="ECO:0000313" key="2">
    <source>
        <dbReference type="EMBL" id="KAJ7197989.1"/>
    </source>
</evidence>
<feature type="domain" description="Ribonuclease H1 N-terminal" evidence="1">
    <location>
        <begin position="187"/>
        <end position="228"/>
    </location>
</feature>
<dbReference type="InterPro" id="IPR009027">
    <property type="entry name" value="Ribosomal_bL9/RNase_H1_N"/>
</dbReference>
<dbReference type="EMBL" id="JARJCW010000075">
    <property type="protein sequence ID" value="KAJ7197989.1"/>
    <property type="molecule type" value="Genomic_DNA"/>
</dbReference>
<protein>
    <recommendedName>
        <fullName evidence="1">Ribonuclease H1 N-terminal domain-containing protein</fullName>
    </recommendedName>
</protein>
<proteinExistence type="predicted"/>
<comment type="caution">
    <text evidence="2">The sequence shown here is derived from an EMBL/GenBank/DDBJ whole genome shotgun (WGS) entry which is preliminary data.</text>
</comment>
<dbReference type="Proteomes" id="UP001219525">
    <property type="component" value="Unassembled WGS sequence"/>
</dbReference>
<dbReference type="Gene3D" id="3.40.970.10">
    <property type="entry name" value="Ribonuclease H1, N-terminal domain"/>
    <property type="match status" value="1"/>
</dbReference>
<evidence type="ECO:0000313" key="3">
    <source>
        <dbReference type="Proteomes" id="UP001219525"/>
    </source>
</evidence>
<gene>
    <name evidence="2" type="ORF">GGX14DRAFT_573831</name>
</gene>
<keyword evidence="3" id="KW-1185">Reference proteome</keyword>
<dbReference type="InterPro" id="IPR011320">
    <property type="entry name" value="RNase_H1_N"/>
</dbReference>
<accession>A0AAD6Y3X0</accession>
<dbReference type="AlphaFoldDB" id="A0AAD6Y3X0"/>
<organism evidence="2 3">
    <name type="scientific">Mycena pura</name>
    <dbReference type="NCBI Taxonomy" id="153505"/>
    <lineage>
        <taxon>Eukaryota</taxon>
        <taxon>Fungi</taxon>
        <taxon>Dikarya</taxon>
        <taxon>Basidiomycota</taxon>
        <taxon>Agaricomycotina</taxon>
        <taxon>Agaricomycetes</taxon>
        <taxon>Agaricomycetidae</taxon>
        <taxon>Agaricales</taxon>
        <taxon>Marasmiineae</taxon>
        <taxon>Mycenaceae</taxon>
        <taxon>Mycena</taxon>
    </lineage>
</organism>
<dbReference type="SUPFAM" id="SSF55658">
    <property type="entry name" value="L9 N-domain-like"/>
    <property type="match status" value="1"/>
</dbReference>
<reference evidence="2" key="1">
    <citation type="submission" date="2023-03" db="EMBL/GenBank/DDBJ databases">
        <title>Massive genome expansion in bonnet fungi (Mycena s.s.) driven by repeated elements and novel gene families across ecological guilds.</title>
        <authorList>
            <consortium name="Lawrence Berkeley National Laboratory"/>
            <person name="Harder C.B."/>
            <person name="Miyauchi S."/>
            <person name="Viragh M."/>
            <person name="Kuo A."/>
            <person name="Thoen E."/>
            <person name="Andreopoulos B."/>
            <person name="Lu D."/>
            <person name="Skrede I."/>
            <person name="Drula E."/>
            <person name="Henrissat B."/>
            <person name="Morin E."/>
            <person name="Kohler A."/>
            <person name="Barry K."/>
            <person name="LaButti K."/>
            <person name="Morin E."/>
            <person name="Salamov A."/>
            <person name="Lipzen A."/>
            <person name="Mereny Z."/>
            <person name="Hegedus B."/>
            <person name="Baldrian P."/>
            <person name="Stursova M."/>
            <person name="Weitz H."/>
            <person name="Taylor A."/>
            <person name="Grigoriev I.V."/>
            <person name="Nagy L.G."/>
            <person name="Martin F."/>
            <person name="Kauserud H."/>
        </authorList>
    </citation>
    <scope>NUCLEOTIDE SEQUENCE</scope>
    <source>
        <strain evidence="2">9144</strain>
    </source>
</reference>
<name>A0AAD6Y3X0_9AGAR</name>
<dbReference type="Pfam" id="PF01693">
    <property type="entry name" value="Cauli_VI"/>
    <property type="match status" value="1"/>
</dbReference>
<sequence>MPPHDLSPTEIAQLIGTRHHPHRLSADELEQYLSHLSDPQLDKVVEHLGLDELARQLPAIMLRVMRAAQRLARNRPPEYDDEIELLTSSLDLTSLESTTPPPSSPEPPITPARARIAKSAPSTPKNVRAGISASSSVNARAYMVDSPTKVGRVTGWFDAASLTQGVRGASVRGIARPKAPRGQKPRAYTVFYGGEIGVFEAWPDVKRSITGHGLAIYAGFPSLQAAQAALDYAR</sequence>
<evidence type="ECO:0000259" key="1">
    <source>
        <dbReference type="Pfam" id="PF01693"/>
    </source>
</evidence>
<dbReference type="InterPro" id="IPR037056">
    <property type="entry name" value="RNase_H1_N_sf"/>
</dbReference>